<name>B3ELZ6_CHLPB</name>
<dbReference type="Pfam" id="PF00535">
    <property type="entry name" value="Glycos_transf_2"/>
    <property type="match status" value="1"/>
</dbReference>
<evidence type="ECO:0000259" key="4">
    <source>
        <dbReference type="Pfam" id="PF00535"/>
    </source>
</evidence>
<proteinExistence type="inferred from homology"/>
<dbReference type="Gene3D" id="3.90.550.10">
    <property type="entry name" value="Spore Coat Polysaccharide Biosynthesis Protein SpsA, Chain A"/>
    <property type="match status" value="1"/>
</dbReference>
<keyword evidence="2" id="KW-0328">Glycosyltransferase</keyword>
<dbReference type="GO" id="GO:0016757">
    <property type="term" value="F:glycosyltransferase activity"/>
    <property type="evidence" value="ECO:0007669"/>
    <property type="project" value="UniProtKB-KW"/>
</dbReference>
<evidence type="ECO:0000256" key="1">
    <source>
        <dbReference type="ARBA" id="ARBA00006739"/>
    </source>
</evidence>
<dbReference type="eggNOG" id="COG1215">
    <property type="taxonomic scope" value="Bacteria"/>
</dbReference>
<feature type="domain" description="Glycosyltransferase 2-like" evidence="4">
    <location>
        <begin position="9"/>
        <end position="182"/>
    </location>
</feature>
<gene>
    <name evidence="5" type="ordered locus">Cphamn1_1923</name>
</gene>
<evidence type="ECO:0000256" key="2">
    <source>
        <dbReference type="ARBA" id="ARBA00022676"/>
    </source>
</evidence>
<protein>
    <submittedName>
        <fullName evidence="5">Glycosyl transferase family 2</fullName>
    </submittedName>
</protein>
<accession>B3ELZ6</accession>
<dbReference type="KEGG" id="cpb:Cphamn1_1923"/>
<dbReference type="EMBL" id="CP001101">
    <property type="protein sequence ID" value="ACE04837.1"/>
    <property type="molecule type" value="Genomic_DNA"/>
</dbReference>
<organism evidence="5">
    <name type="scientific">Chlorobium phaeobacteroides (strain BS1)</name>
    <dbReference type="NCBI Taxonomy" id="331678"/>
    <lineage>
        <taxon>Bacteria</taxon>
        <taxon>Pseudomonadati</taxon>
        <taxon>Chlorobiota</taxon>
        <taxon>Chlorobiia</taxon>
        <taxon>Chlorobiales</taxon>
        <taxon>Chlorobiaceae</taxon>
        <taxon>Chlorobium/Pelodictyon group</taxon>
        <taxon>Chlorobium</taxon>
    </lineage>
</organism>
<dbReference type="SUPFAM" id="SSF53448">
    <property type="entry name" value="Nucleotide-diphospho-sugar transferases"/>
    <property type="match status" value="1"/>
</dbReference>
<dbReference type="AlphaFoldDB" id="B3ELZ6"/>
<dbReference type="HOGENOM" id="CLU_025996_0_9_10"/>
<evidence type="ECO:0000256" key="3">
    <source>
        <dbReference type="ARBA" id="ARBA00022679"/>
    </source>
</evidence>
<dbReference type="InterPro" id="IPR050834">
    <property type="entry name" value="Glycosyltransf_2"/>
</dbReference>
<dbReference type="CAZy" id="GT2">
    <property type="family name" value="Glycosyltransferase Family 2"/>
</dbReference>
<dbReference type="PANTHER" id="PTHR43685">
    <property type="entry name" value="GLYCOSYLTRANSFERASE"/>
    <property type="match status" value="1"/>
</dbReference>
<dbReference type="PANTHER" id="PTHR43685:SF5">
    <property type="entry name" value="GLYCOSYLTRANSFERASE EPSE-RELATED"/>
    <property type="match status" value="1"/>
</dbReference>
<dbReference type="InterPro" id="IPR001173">
    <property type="entry name" value="Glyco_trans_2-like"/>
</dbReference>
<reference evidence="5" key="1">
    <citation type="submission" date="2008-06" db="EMBL/GenBank/DDBJ databases">
        <title>Complete sequence of Chlorobium phaeobacteroides BS1.</title>
        <authorList>
            <consortium name="US DOE Joint Genome Institute"/>
            <person name="Lucas S."/>
            <person name="Copeland A."/>
            <person name="Lapidus A."/>
            <person name="Glavina del Rio T."/>
            <person name="Dalin E."/>
            <person name="Tice H."/>
            <person name="Bruce D."/>
            <person name="Goodwin L."/>
            <person name="Pitluck S."/>
            <person name="Schmutz J."/>
            <person name="Larimer F."/>
            <person name="Land M."/>
            <person name="Hauser L."/>
            <person name="Kyrpides N."/>
            <person name="Ovchinnikova G."/>
            <person name="Li T."/>
            <person name="Liu Z."/>
            <person name="Zhao F."/>
            <person name="Overmann J."/>
            <person name="Bryant D.A."/>
            <person name="Richardson P."/>
        </authorList>
    </citation>
    <scope>NUCLEOTIDE SEQUENCE [LARGE SCALE GENOMIC DNA]</scope>
    <source>
        <strain evidence="5">BS1</strain>
    </source>
</reference>
<comment type="similarity">
    <text evidence="1">Belongs to the glycosyltransferase 2 family.</text>
</comment>
<dbReference type="InterPro" id="IPR029044">
    <property type="entry name" value="Nucleotide-diphossugar_trans"/>
</dbReference>
<dbReference type="OrthoDB" id="9815829at2"/>
<evidence type="ECO:0000313" key="5">
    <source>
        <dbReference type="EMBL" id="ACE04837.1"/>
    </source>
</evidence>
<keyword evidence="3 5" id="KW-0808">Transferase</keyword>
<sequence length="273" mass="31866">MEDDKVKLSVLMSVYEKEDPIYFSDSLRSLSSQTRMADNVVIVEDGRINDELSDIINAYRAKLNITSVKLKLNRGLAEALNEGLKYCDSEYVARMDSDDISHKTRFERQIEFMEKNNDVSVCGAYIEEITGAGRKISVRTVPLTHNEICRFAKTRSPMSHPVVMFRKNDVLNVGGYRLFRKSQDMALWSLMIMRGYRFANIGEPLLKMRICGDIKKKRGLSYYKEEVKVLKYQKDIGFINTQTYLKNVLVRRMLRMSPDFIINILYRFRDLYK</sequence>
<dbReference type="STRING" id="331678.Cphamn1_1923"/>